<keyword evidence="2" id="KW-1185">Reference proteome</keyword>
<reference evidence="1 2" key="1">
    <citation type="submission" date="2018-10" db="EMBL/GenBank/DDBJ databases">
        <title>Notoacmeibacter sp. M2BS9Y-3-1, whole genome shotgun sequence.</title>
        <authorList>
            <person name="Tuo L."/>
        </authorList>
    </citation>
    <scope>NUCLEOTIDE SEQUENCE [LARGE SCALE GENOMIC DNA]</scope>
    <source>
        <strain evidence="1 2">M2BS9Y-3-1</strain>
    </source>
</reference>
<protein>
    <submittedName>
        <fullName evidence="1">Uncharacterized protein</fullName>
    </submittedName>
</protein>
<evidence type="ECO:0000313" key="1">
    <source>
        <dbReference type="EMBL" id="RLQ89320.1"/>
    </source>
</evidence>
<accession>A0A3L7JFR3</accession>
<dbReference type="Proteomes" id="UP000281094">
    <property type="component" value="Unassembled WGS sequence"/>
</dbReference>
<evidence type="ECO:0000313" key="2">
    <source>
        <dbReference type="Proteomes" id="UP000281094"/>
    </source>
</evidence>
<name>A0A3L7JFR3_9HYPH</name>
<gene>
    <name evidence="1" type="ORF">D8780_01540</name>
</gene>
<dbReference type="EMBL" id="RCWN01000001">
    <property type="protein sequence ID" value="RLQ89320.1"/>
    <property type="molecule type" value="Genomic_DNA"/>
</dbReference>
<dbReference type="AlphaFoldDB" id="A0A3L7JFR3"/>
<organism evidence="1 2">
    <name type="scientific">Notoacmeibacter ruber</name>
    <dbReference type="NCBI Taxonomy" id="2670375"/>
    <lineage>
        <taxon>Bacteria</taxon>
        <taxon>Pseudomonadati</taxon>
        <taxon>Pseudomonadota</taxon>
        <taxon>Alphaproteobacteria</taxon>
        <taxon>Hyphomicrobiales</taxon>
        <taxon>Notoacmeibacteraceae</taxon>
        <taxon>Notoacmeibacter</taxon>
    </lineage>
</organism>
<proteinExistence type="predicted"/>
<comment type="caution">
    <text evidence="1">The sequence shown here is derived from an EMBL/GenBank/DDBJ whole genome shotgun (WGS) entry which is preliminary data.</text>
</comment>
<sequence length="172" mass="18502">MKVQRSNADGARRFFQAIAALRGEPAGVKVGFPAGKASGEIIERAVYNEFGTRHIPERPFLRNAMRANRTKYVDGMKSEVRQIIADAIKGRTRARPIESALNRLGIVAVGDIQDEITALSSPPNAASTIRQKGSSNPLIDTGAMRAAVTHQIVRGGLGGILRSLRGSTSLRL</sequence>